<evidence type="ECO:0000256" key="5">
    <source>
        <dbReference type="SAM" id="MobiDB-lite"/>
    </source>
</evidence>
<gene>
    <name evidence="7" type="primary">fabR</name>
    <name evidence="7" type="ORF">EER27_13440</name>
</gene>
<dbReference type="Proteomes" id="UP000267049">
    <property type="component" value="Unassembled WGS sequence"/>
</dbReference>
<keyword evidence="1" id="KW-0805">Transcription regulation</keyword>
<keyword evidence="2 4" id="KW-0238">DNA-binding</keyword>
<dbReference type="AlphaFoldDB" id="A0A3M8SVM0"/>
<evidence type="ECO:0000313" key="8">
    <source>
        <dbReference type="Proteomes" id="UP000267049"/>
    </source>
</evidence>
<dbReference type="NCBIfam" id="NF008402">
    <property type="entry name" value="PRK11202.1"/>
    <property type="match status" value="1"/>
</dbReference>
<dbReference type="InterPro" id="IPR009057">
    <property type="entry name" value="Homeodomain-like_sf"/>
</dbReference>
<dbReference type="InterPro" id="IPR001647">
    <property type="entry name" value="HTH_TetR"/>
</dbReference>
<feature type="region of interest" description="Disordered" evidence="5">
    <location>
        <begin position="1"/>
        <end position="26"/>
    </location>
</feature>
<reference evidence="7 8" key="1">
    <citation type="submission" date="2018-11" db="EMBL/GenBank/DDBJ databases">
        <title>Lysobacter cryohumiis sp. nov., isolated from soil in the Tianshan Mountains, Xinjiang, China.</title>
        <authorList>
            <person name="Luo Y."/>
            <person name="Sheng H."/>
        </authorList>
    </citation>
    <scope>NUCLEOTIDE SEQUENCE [LARGE SCALE GENOMIC DNA]</scope>
    <source>
        <strain evidence="7 8">ZS60</strain>
    </source>
</reference>
<evidence type="ECO:0000256" key="4">
    <source>
        <dbReference type="PROSITE-ProRule" id="PRU00335"/>
    </source>
</evidence>
<feature type="DNA-binding region" description="H-T-H motif" evidence="4">
    <location>
        <begin position="113"/>
        <end position="132"/>
    </location>
</feature>
<dbReference type="Pfam" id="PF00440">
    <property type="entry name" value="TetR_N"/>
    <property type="match status" value="1"/>
</dbReference>
<evidence type="ECO:0000256" key="1">
    <source>
        <dbReference type="ARBA" id="ARBA00023015"/>
    </source>
</evidence>
<evidence type="ECO:0000313" key="7">
    <source>
        <dbReference type="EMBL" id="RNF82900.1"/>
    </source>
</evidence>
<evidence type="ECO:0000259" key="6">
    <source>
        <dbReference type="PROSITE" id="PS50977"/>
    </source>
</evidence>
<evidence type="ECO:0000256" key="2">
    <source>
        <dbReference type="ARBA" id="ARBA00023125"/>
    </source>
</evidence>
<sequence>MSRRQPGRRGNPGLSPFRTGLNGPVTSLNRVHSRARVARGGPGWPSPCLYWESGECAGSPAWRTPLSSIKTASTRGEAEPAATRGEQKERTRQRLIEGALALIGQGRGFTSLGLREITREAGVVPAAFYRHFRDLDELGLALVEMGGVTLRRLLREARRDGIPPTDMLRGSVLIYKRFVEERRLVFRFIAGERSGGSPVIRQAIRTEESHFASEMAQDLRALGTLPDLSSATLQMICGLVVTTMLNAASDILDLPQGQPRQERELVDNFVRQLRVIFLGARGWREG</sequence>
<dbReference type="InterPro" id="IPR050692">
    <property type="entry name" value="HTH_transcr_repressor_FabR"/>
</dbReference>
<dbReference type="Gene3D" id="1.10.10.60">
    <property type="entry name" value="Homeodomain-like"/>
    <property type="match status" value="1"/>
</dbReference>
<feature type="domain" description="HTH tetR-type" evidence="6">
    <location>
        <begin position="89"/>
        <end position="150"/>
    </location>
</feature>
<accession>A0A3M8SVM0</accession>
<dbReference type="PROSITE" id="PS50977">
    <property type="entry name" value="HTH_TETR_2"/>
    <property type="match status" value="1"/>
</dbReference>
<name>A0A3M8SVM0_9GAMM</name>
<proteinExistence type="predicted"/>
<dbReference type="Pfam" id="PF21943">
    <property type="entry name" value="TetR_C_46"/>
    <property type="match status" value="1"/>
</dbReference>
<dbReference type="OrthoDB" id="8617654at2"/>
<dbReference type="EMBL" id="RIBS01000006">
    <property type="protein sequence ID" value="RNF82900.1"/>
    <property type="molecule type" value="Genomic_DNA"/>
</dbReference>
<dbReference type="PANTHER" id="PTHR47752">
    <property type="entry name" value="HTH-TYPE TRANSCRIPTIONAL REPRESSOR FABR"/>
    <property type="match status" value="1"/>
</dbReference>
<keyword evidence="8" id="KW-1185">Reference proteome</keyword>
<dbReference type="PANTHER" id="PTHR47752:SF1">
    <property type="entry name" value="HTH-TYPE TRANSCRIPTIONAL REPRESSOR FABR"/>
    <property type="match status" value="1"/>
</dbReference>
<dbReference type="InterPro" id="IPR054129">
    <property type="entry name" value="DesT_TetR_C"/>
</dbReference>
<keyword evidence="3" id="KW-0804">Transcription</keyword>
<organism evidence="7 8">
    <name type="scientific">Montanilutibacter psychrotolerans</name>
    <dbReference type="NCBI Taxonomy" id="1327343"/>
    <lineage>
        <taxon>Bacteria</taxon>
        <taxon>Pseudomonadati</taxon>
        <taxon>Pseudomonadota</taxon>
        <taxon>Gammaproteobacteria</taxon>
        <taxon>Lysobacterales</taxon>
        <taxon>Lysobacteraceae</taxon>
        <taxon>Montanilutibacter</taxon>
    </lineage>
</organism>
<comment type="caution">
    <text evidence="7">The sequence shown here is derived from an EMBL/GenBank/DDBJ whole genome shotgun (WGS) entry which is preliminary data.</text>
</comment>
<dbReference type="Gene3D" id="1.10.357.10">
    <property type="entry name" value="Tetracycline Repressor, domain 2"/>
    <property type="match status" value="1"/>
</dbReference>
<evidence type="ECO:0000256" key="3">
    <source>
        <dbReference type="ARBA" id="ARBA00023163"/>
    </source>
</evidence>
<feature type="region of interest" description="Disordered" evidence="5">
    <location>
        <begin position="69"/>
        <end position="90"/>
    </location>
</feature>
<dbReference type="SUPFAM" id="SSF46689">
    <property type="entry name" value="Homeodomain-like"/>
    <property type="match status" value="1"/>
</dbReference>
<protein>
    <submittedName>
        <fullName evidence="7">HTH-type transcriptional repressor FabR</fullName>
    </submittedName>
</protein>
<dbReference type="GO" id="GO:0003677">
    <property type="term" value="F:DNA binding"/>
    <property type="evidence" value="ECO:0007669"/>
    <property type="project" value="UniProtKB-UniRule"/>
</dbReference>